<name>A0A1H3TUF4_9BACI</name>
<dbReference type="EMBL" id="FNPI01000016">
    <property type="protein sequence ID" value="SDZ53826.1"/>
    <property type="molecule type" value="Genomic_DNA"/>
</dbReference>
<accession>A0A1H3TUF4</accession>
<keyword evidence="2" id="KW-1185">Reference proteome</keyword>
<dbReference type="AlphaFoldDB" id="A0A1H3TUF4"/>
<protein>
    <submittedName>
        <fullName evidence="1">Uncharacterized protein</fullName>
    </submittedName>
</protein>
<evidence type="ECO:0000313" key="1">
    <source>
        <dbReference type="EMBL" id="SDZ53826.1"/>
    </source>
</evidence>
<organism evidence="1 2">
    <name type="scientific">Evansella caseinilytica</name>
    <dbReference type="NCBI Taxonomy" id="1503961"/>
    <lineage>
        <taxon>Bacteria</taxon>
        <taxon>Bacillati</taxon>
        <taxon>Bacillota</taxon>
        <taxon>Bacilli</taxon>
        <taxon>Bacillales</taxon>
        <taxon>Bacillaceae</taxon>
        <taxon>Evansella</taxon>
    </lineage>
</organism>
<reference evidence="2" key="1">
    <citation type="submission" date="2016-10" db="EMBL/GenBank/DDBJ databases">
        <authorList>
            <person name="Varghese N."/>
            <person name="Submissions S."/>
        </authorList>
    </citation>
    <scope>NUCLEOTIDE SEQUENCE [LARGE SCALE GENOMIC DNA]</scope>
    <source>
        <strain evidence="2">SP</strain>
    </source>
</reference>
<dbReference type="Proteomes" id="UP000198935">
    <property type="component" value="Unassembled WGS sequence"/>
</dbReference>
<sequence>MSRAVEGQRNDEIRRRYFPNCDEFTLKKSLESCCACYSRLFLLSVAQQQRMPIIRTVTPFFKEFQASRRKAPANRLTVPLHASATGNFIY</sequence>
<gene>
    <name evidence="1" type="ORF">SAMN05421736_11659</name>
</gene>
<evidence type="ECO:0000313" key="2">
    <source>
        <dbReference type="Proteomes" id="UP000198935"/>
    </source>
</evidence>
<proteinExistence type="predicted"/>